<dbReference type="EMBL" id="JABULH010000002">
    <property type="protein sequence ID" value="NTS64656.1"/>
    <property type="molecule type" value="Genomic_DNA"/>
</dbReference>
<comment type="caution">
    <text evidence="1">The sequence shown here is derived from an EMBL/GenBank/DDBJ whole genome shotgun (WGS) entry which is preliminary data.</text>
</comment>
<reference evidence="1 2" key="1">
    <citation type="submission" date="2020-06" db="EMBL/GenBank/DDBJ databases">
        <title>Sphingomonas hominis sp. nov., a member of the Sphingomonas, isolated from the hair of a 22-year-old girl.</title>
        <authorList>
            <person name="Zhang D.-F."/>
            <person name="Cui X.-W."/>
        </authorList>
    </citation>
    <scope>NUCLEOTIDE SEQUENCE [LARGE SCALE GENOMIC DNA]</scope>
    <source>
        <strain evidence="1 2">HHU CXW</strain>
    </source>
</reference>
<dbReference type="Proteomes" id="UP000621447">
    <property type="component" value="Unassembled WGS sequence"/>
</dbReference>
<gene>
    <name evidence="1" type="ORF">HRV97_05745</name>
</gene>
<evidence type="ECO:0008006" key="3">
    <source>
        <dbReference type="Google" id="ProtNLM"/>
    </source>
</evidence>
<sequence>MSARGILDKLGVKPGDTLVCVDAPPALESVLPAGDTPDADATLVFVRDRAGAAAAIPATLTRFTPGHRLWFAYPKRSGAHASDISRDTGWEPLAAADFLAVTQVALDDDWSALRFRPRGEIKRLTRASERA</sequence>
<keyword evidence="2" id="KW-1185">Reference proteome</keyword>
<protein>
    <recommendedName>
        <fullName evidence="3">DUF3052 domain-containing protein</fullName>
    </recommendedName>
</protein>
<name>A0ABX2JEC8_9SPHN</name>
<proteinExistence type="predicted"/>
<evidence type="ECO:0000313" key="2">
    <source>
        <dbReference type="Proteomes" id="UP000621447"/>
    </source>
</evidence>
<organism evidence="1 2">
    <name type="scientific">Sphingomonas hominis</name>
    <dbReference type="NCBI Taxonomy" id="2741495"/>
    <lineage>
        <taxon>Bacteria</taxon>
        <taxon>Pseudomonadati</taxon>
        <taxon>Pseudomonadota</taxon>
        <taxon>Alphaproteobacteria</taxon>
        <taxon>Sphingomonadales</taxon>
        <taxon>Sphingomonadaceae</taxon>
        <taxon>Sphingomonas</taxon>
    </lineage>
</organism>
<evidence type="ECO:0000313" key="1">
    <source>
        <dbReference type="EMBL" id="NTS64656.1"/>
    </source>
</evidence>
<dbReference type="RefSeq" id="WP_174192940.1">
    <property type="nucleotide sequence ID" value="NZ_JABULH010000002.1"/>
</dbReference>
<accession>A0ABX2JEC8</accession>